<evidence type="ECO:0000313" key="2">
    <source>
        <dbReference type="EMBL" id="SUZ32483.1"/>
    </source>
</evidence>
<evidence type="ECO:0000256" key="1">
    <source>
        <dbReference type="SAM" id="Phobius"/>
    </source>
</evidence>
<protein>
    <submittedName>
        <fullName evidence="2">Uncharacterized protein</fullName>
    </submittedName>
</protein>
<proteinExistence type="predicted"/>
<evidence type="ECO:0000313" key="3">
    <source>
        <dbReference type="Proteomes" id="UP000272908"/>
    </source>
</evidence>
<keyword evidence="3" id="KW-1185">Reference proteome</keyword>
<dbReference type="RefSeq" id="WP_121095606.1">
    <property type="nucleotide sequence ID" value="NZ_UIHC01000021.1"/>
</dbReference>
<accession>A0A3B0M9Y7</accession>
<organism evidence="2 3">
    <name type="scientific">Roseinatronobacter ekhonensis</name>
    <dbReference type="NCBI Taxonomy" id="254356"/>
    <lineage>
        <taxon>Bacteria</taxon>
        <taxon>Pseudomonadati</taxon>
        <taxon>Pseudomonadota</taxon>
        <taxon>Alphaproteobacteria</taxon>
        <taxon>Rhodobacterales</taxon>
        <taxon>Paracoccaceae</taxon>
        <taxon>Roseinatronobacter</taxon>
    </lineage>
</organism>
<reference evidence="3" key="1">
    <citation type="submission" date="2018-08" db="EMBL/GenBank/DDBJ databases">
        <authorList>
            <person name="Rodrigo-Torres L."/>
            <person name="Arahal R. D."/>
            <person name="Lucena T."/>
        </authorList>
    </citation>
    <scope>NUCLEOTIDE SEQUENCE [LARGE SCALE GENOMIC DNA]</scope>
    <source>
        <strain evidence="3">CECT 7235</strain>
    </source>
</reference>
<sequence length="121" mass="12450">MAKNSDDNDLMLLVATGAALVATGTALASLRPVFGLALILVAVGLLLFTVMRLAQRQKGRQEADQDMTTGLWLAAVLIGMMLSGGGAALSVVQFPMIGLGIAIAGGLLCGVSAWRLIVAQR</sequence>
<dbReference type="OrthoDB" id="9859185at2"/>
<keyword evidence="1" id="KW-1133">Transmembrane helix</keyword>
<gene>
    <name evidence="2" type="ORF">ROE7235_02242</name>
</gene>
<name>A0A3B0M9Y7_9RHOB</name>
<feature type="transmembrane region" description="Helical" evidence="1">
    <location>
        <begin position="97"/>
        <end position="118"/>
    </location>
</feature>
<keyword evidence="1" id="KW-0472">Membrane</keyword>
<feature type="transmembrane region" description="Helical" evidence="1">
    <location>
        <begin position="71"/>
        <end position="91"/>
    </location>
</feature>
<dbReference type="AlphaFoldDB" id="A0A3B0M9Y7"/>
<dbReference type="Proteomes" id="UP000272908">
    <property type="component" value="Unassembled WGS sequence"/>
</dbReference>
<feature type="transmembrane region" description="Helical" evidence="1">
    <location>
        <begin position="34"/>
        <end position="51"/>
    </location>
</feature>
<dbReference type="EMBL" id="UIHC01000021">
    <property type="protein sequence ID" value="SUZ32483.1"/>
    <property type="molecule type" value="Genomic_DNA"/>
</dbReference>
<keyword evidence="1" id="KW-0812">Transmembrane</keyword>